<accession>A0ABT8X4M7</accession>
<dbReference type="SUPFAM" id="SSF49265">
    <property type="entry name" value="Fibronectin type III"/>
    <property type="match status" value="1"/>
</dbReference>
<protein>
    <recommendedName>
        <fullName evidence="3">Fibronectin type-III domain-containing protein</fullName>
    </recommendedName>
</protein>
<comment type="caution">
    <text evidence="1">The sequence shown here is derived from an EMBL/GenBank/DDBJ whole genome shotgun (WGS) entry which is preliminary data.</text>
</comment>
<dbReference type="RefSeq" id="WP_303283447.1">
    <property type="nucleotide sequence ID" value="NZ_BAABCZ010000004.1"/>
</dbReference>
<dbReference type="InterPro" id="IPR036116">
    <property type="entry name" value="FN3_sf"/>
</dbReference>
<evidence type="ECO:0000313" key="1">
    <source>
        <dbReference type="EMBL" id="MDO5988797.1"/>
    </source>
</evidence>
<dbReference type="Proteomes" id="UP001176891">
    <property type="component" value="Unassembled WGS sequence"/>
</dbReference>
<organism evidence="1 2">
    <name type="scientific">Flavivirga amylovorans</name>
    <dbReference type="NCBI Taxonomy" id="870486"/>
    <lineage>
        <taxon>Bacteria</taxon>
        <taxon>Pseudomonadati</taxon>
        <taxon>Bacteroidota</taxon>
        <taxon>Flavobacteriia</taxon>
        <taxon>Flavobacteriales</taxon>
        <taxon>Flavobacteriaceae</taxon>
        <taxon>Flavivirga</taxon>
    </lineage>
</organism>
<reference evidence="1" key="1">
    <citation type="submission" date="2023-07" db="EMBL/GenBank/DDBJ databases">
        <title>Two novel species in the genus Flavivirga.</title>
        <authorList>
            <person name="Kwon K."/>
        </authorList>
    </citation>
    <scope>NUCLEOTIDE SEQUENCE</scope>
    <source>
        <strain evidence="1">KACC 14157</strain>
    </source>
</reference>
<name>A0ABT8X4M7_9FLAO</name>
<evidence type="ECO:0008006" key="3">
    <source>
        <dbReference type="Google" id="ProtNLM"/>
    </source>
</evidence>
<keyword evidence="2" id="KW-1185">Reference proteome</keyword>
<proteinExistence type="predicted"/>
<dbReference type="EMBL" id="JAUOEM010000005">
    <property type="protein sequence ID" value="MDO5988797.1"/>
    <property type="molecule type" value="Genomic_DNA"/>
</dbReference>
<dbReference type="InterPro" id="IPR013783">
    <property type="entry name" value="Ig-like_fold"/>
</dbReference>
<dbReference type="Gene3D" id="2.60.40.10">
    <property type="entry name" value="Immunoglobulins"/>
    <property type="match status" value="1"/>
</dbReference>
<sequence>MFQFYTEGFGVENHLPFPASILSPKLNESVSGSSVLLSWGATDVDDDTLTFDVYLGTNNPPVTKLVSDHLDKSFQATSLTGGTDYYWKVVTKDSLGATATGQIWNFNTQ</sequence>
<gene>
    <name evidence="1" type="ORF">Q4Q39_15410</name>
</gene>
<evidence type="ECO:0000313" key="2">
    <source>
        <dbReference type="Proteomes" id="UP001176891"/>
    </source>
</evidence>